<comment type="caution">
    <text evidence="2">The sequence shown here is derived from an EMBL/GenBank/DDBJ whole genome shotgun (WGS) entry which is preliminary data.</text>
</comment>
<dbReference type="OrthoDB" id="2017974at2759"/>
<name>A0A0F9WG51_9MICR</name>
<dbReference type="VEuPathDB" id="MicrosporidiaDB:G9O61_00g011340"/>
<dbReference type="GO" id="GO:0004540">
    <property type="term" value="F:RNA nuclease activity"/>
    <property type="evidence" value="ECO:0007669"/>
    <property type="project" value="UniProtKB-ARBA"/>
</dbReference>
<dbReference type="SMART" id="SM00670">
    <property type="entry name" value="PINc"/>
    <property type="match status" value="1"/>
</dbReference>
<dbReference type="AlphaFoldDB" id="A0A0F9WG51"/>
<dbReference type="Pfam" id="PF13638">
    <property type="entry name" value="PIN_4"/>
    <property type="match status" value="1"/>
</dbReference>
<feature type="domain" description="PIN" evidence="1">
    <location>
        <begin position="3"/>
        <end position="120"/>
    </location>
</feature>
<protein>
    <recommendedName>
        <fullName evidence="1">PIN domain-containing protein</fullName>
    </recommendedName>
</protein>
<dbReference type="VEuPathDB" id="MicrosporidiaDB:NCER_100033"/>
<evidence type="ECO:0000313" key="3">
    <source>
        <dbReference type="Proteomes" id="UP000034350"/>
    </source>
</evidence>
<dbReference type="VEuPathDB" id="MicrosporidiaDB:AAJ76_1400054804"/>
<dbReference type="InterPro" id="IPR002716">
    <property type="entry name" value="PIN_dom"/>
</dbReference>
<dbReference type="InterPro" id="IPR029060">
    <property type="entry name" value="PIN-like_dom_sf"/>
</dbReference>
<evidence type="ECO:0000313" key="2">
    <source>
        <dbReference type="EMBL" id="KKO75710.1"/>
    </source>
</evidence>
<accession>A0A0F9WG51</accession>
<dbReference type="Proteomes" id="UP000034350">
    <property type="component" value="Unassembled WGS sequence"/>
</dbReference>
<dbReference type="GeneID" id="36318944"/>
<keyword evidence="3" id="KW-1185">Reference proteome</keyword>
<dbReference type="EMBL" id="JPQZ01000014">
    <property type="protein sequence ID" value="KKO75710.1"/>
    <property type="molecule type" value="Genomic_DNA"/>
</dbReference>
<organism evidence="2 3">
    <name type="scientific">Vairimorpha ceranae</name>
    <dbReference type="NCBI Taxonomy" id="40302"/>
    <lineage>
        <taxon>Eukaryota</taxon>
        <taxon>Fungi</taxon>
        <taxon>Fungi incertae sedis</taxon>
        <taxon>Microsporidia</taxon>
        <taxon>Nosematidae</taxon>
        <taxon>Vairimorpha</taxon>
    </lineage>
</organism>
<dbReference type="OMA" id="IEGHINT"/>
<dbReference type="RefSeq" id="XP_024331452.1">
    <property type="nucleotide sequence ID" value="XM_024474041.1"/>
</dbReference>
<dbReference type="Gene3D" id="3.40.50.1010">
    <property type="entry name" value="5'-nuclease"/>
    <property type="match status" value="1"/>
</dbReference>
<gene>
    <name evidence="2" type="ORF">AAJ76_1400054804</name>
</gene>
<reference evidence="2 3" key="1">
    <citation type="journal article" date="2015" name="Environ. Microbiol.">
        <title>Genome analyses suggest the presence of polyploidy and recent human-driven expansions in eight global populations of the honeybee pathogen Nosema ceranae.</title>
        <authorList>
            <person name="Pelin A."/>
            <person name="Selman M."/>
            <person name="Aris-Brosou S."/>
            <person name="Farinelli L."/>
            <person name="Corradi N."/>
        </authorList>
    </citation>
    <scope>NUCLEOTIDE SEQUENCE [LARGE SCALE GENOMIC DNA]</scope>
    <source>
        <strain evidence="2 3">PA08 1199</strain>
    </source>
</reference>
<evidence type="ECO:0000259" key="1">
    <source>
        <dbReference type="SMART" id="SM00670"/>
    </source>
</evidence>
<proteinExistence type="predicted"/>
<sequence length="261" mass="30084">MEIVIIPDTNILLEHQALLSKFINDTHPFNIEVLILKIVVDEIDRLKPINYKAQEANKFIQNNLSKSILSIEGQIKKNSMEILTEIGDMQKLRTVDDKIVYTTSCINNAVLLSADRNIFLKCKSQNVKCVFVENDDYMSIKLEVFMCQTSIEPMEVVVEKVDSNKMRIVLGIIKPCVEMILIKNIGPGYKVMFEKNVQDADLCQLVDICIKNFSLFDGYLHRSSKNVLNDIYKVLKEETDENKKNQSLRNLLTIFKIDYQL</sequence>
<dbReference type="SUPFAM" id="SSF88723">
    <property type="entry name" value="PIN domain-like"/>
    <property type="match status" value="1"/>
</dbReference>